<dbReference type="NCBIfam" id="TIGR01353">
    <property type="entry name" value="dGTP_triPase"/>
    <property type="match status" value="1"/>
</dbReference>
<dbReference type="InterPro" id="IPR050135">
    <property type="entry name" value="dGTPase-like"/>
</dbReference>
<feature type="domain" description="HD" evidence="2">
    <location>
        <begin position="66"/>
        <end position="232"/>
    </location>
</feature>
<dbReference type="CDD" id="cd00077">
    <property type="entry name" value="HDc"/>
    <property type="match status" value="1"/>
</dbReference>
<dbReference type="InterPro" id="IPR003607">
    <property type="entry name" value="HD/PDEase_dom"/>
</dbReference>
<dbReference type="PANTHER" id="PTHR11373:SF32">
    <property type="entry name" value="DEOXYGUANOSINETRIPHOSPHATE TRIPHOSPHOHYDROLASE"/>
    <property type="match status" value="1"/>
</dbReference>
<accession>A0ABT6VI19</accession>
<dbReference type="PANTHER" id="PTHR11373">
    <property type="entry name" value="DEOXYNUCLEOSIDE TRIPHOSPHATE TRIPHOSPHOHYDROLASE"/>
    <property type="match status" value="1"/>
</dbReference>
<dbReference type="SMART" id="SM00471">
    <property type="entry name" value="HDc"/>
    <property type="match status" value="1"/>
</dbReference>
<dbReference type="SUPFAM" id="SSF109604">
    <property type="entry name" value="HD-domain/PDEase-like"/>
    <property type="match status" value="1"/>
</dbReference>
<reference evidence="3 4" key="1">
    <citation type="submission" date="2023-04" db="EMBL/GenBank/DDBJ databases">
        <title>Halomonas strains isolated from rhizosphere soil.</title>
        <authorList>
            <person name="Xu L."/>
            <person name="Sun J.-Q."/>
        </authorList>
    </citation>
    <scope>NUCLEOTIDE SEQUENCE [LARGE SCALE GENOMIC DNA]</scope>
    <source>
        <strain evidence="3 4">LN1S58</strain>
    </source>
</reference>
<evidence type="ECO:0000313" key="4">
    <source>
        <dbReference type="Proteomes" id="UP001244242"/>
    </source>
</evidence>
<sequence length="440" mass="49762">MAFDGNELLNLVVSDRLRKSSVHSKTNELISSESDKGRVVNSAAFRRLQQKAQVFPLDENAAVRTRLTHSIEVSQVGRFLAQKVIEKLNLGGKSYEKLAAFVNAVETSCLLHDIGNPPFGHLGEAAIRNWFRQHQENTNLRFFDGNPQGFRLACFLSGKDEFGLNLTASLLLSCIKYPWAQKSAKAAAPEKFGIFDYDYVKYNQACDLVSWEEGKAFPLAKLMEAADDIAYCTSDLEDGLEKNVIQSYQLREELDWYEDDTNSPVDTFVKFKTDLIRVAVEEAAEEFVENIEKIGAGEEVNLIDDNKEAGGKIKSIKGFARKHIYSNEDVEKIELAGNSAITGILGHFRHILEMDESLFESLLHGDYKKAKAHSLEFDMRVFNRLPKSYVKKYEFMKSSLKNSDGDERDARNHLVVDFISGMTDDFAIHTYQVLQGIRVR</sequence>
<evidence type="ECO:0000313" key="3">
    <source>
        <dbReference type="EMBL" id="MDI5933624.1"/>
    </source>
</evidence>
<name>A0ABT6VI19_9GAMM</name>
<keyword evidence="4" id="KW-1185">Reference proteome</keyword>
<dbReference type="InterPro" id="IPR006674">
    <property type="entry name" value="HD_domain"/>
</dbReference>
<comment type="caution">
    <text evidence="3">The sequence shown here is derived from an EMBL/GenBank/DDBJ whole genome shotgun (WGS) entry which is preliminary data.</text>
</comment>
<dbReference type="RefSeq" id="WP_282721125.1">
    <property type="nucleotide sequence ID" value="NZ_JASCQO010000034.1"/>
</dbReference>
<dbReference type="Proteomes" id="UP001244242">
    <property type="component" value="Unassembled WGS sequence"/>
</dbReference>
<proteinExistence type="predicted"/>
<dbReference type="Pfam" id="PF01966">
    <property type="entry name" value="HD"/>
    <property type="match status" value="1"/>
</dbReference>
<dbReference type="InterPro" id="IPR006261">
    <property type="entry name" value="dGTPase"/>
</dbReference>
<dbReference type="Gene3D" id="1.10.3210.10">
    <property type="entry name" value="Hypothetical protein af1432"/>
    <property type="match status" value="1"/>
</dbReference>
<dbReference type="PROSITE" id="PS51831">
    <property type="entry name" value="HD"/>
    <property type="match status" value="1"/>
</dbReference>
<protein>
    <submittedName>
        <fullName evidence="3">DNTP triphosphohydrolase</fullName>
    </submittedName>
</protein>
<dbReference type="Pfam" id="PF13286">
    <property type="entry name" value="HD_assoc"/>
    <property type="match status" value="1"/>
</dbReference>
<organism evidence="3 4">
    <name type="scientific">Halomonas kalidii</name>
    <dbReference type="NCBI Taxonomy" id="3043293"/>
    <lineage>
        <taxon>Bacteria</taxon>
        <taxon>Pseudomonadati</taxon>
        <taxon>Pseudomonadota</taxon>
        <taxon>Gammaproteobacteria</taxon>
        <taxon>Oceanospirillales</taxon>
        <taxon>Halomonadaceae</taxon>
        <taxon>Halomonas</taxon>
    </lineage>
</organism>
<keyword evidence="1" id="KW-0378">Hydrolase</keyword>
<evidence type="ECO:0000256" key="1">
    <source>
        <dbReference type="ARBA" id="ARBA00022801"/>
    </source>
</evidence>
<dbReference type="EMBL" id="JASCQO010000034">
    <property type="protein sequence ID" value="MDI5933624.1"/>
    <property type="molecule type" value="Genomic_DNA"/>
</dbReference>
<evidence type="ECO:0000259" key="2">
    <source>
        <dbReference type="PROSITE" id="PS51831"/>
    </source>
</evidence>
<gene>
    <name evidence="3" type="primary">dgt</name>
    <name evidence="3" type="ORF">QLQ84_07440</name>
</gene>
<dbReference type="InterPro" id="IPR026875">
    <property type="entry name" value="PHydrolase_assoc_dom"/>
</dbReference>